<dbReference type="GO" id="GO:0005096">
    <property type="term" value="F:GTPase activator activity"/>
    <property type="evidence" value="ECO:0007669"/>
    <property type="project" value="InterPro"/>
</dbReference>
<dbReference type="PRINTS" id="PR00405">
    <property type="entry name" value="REVINTRACTNG"/>
</dbReference>
<feature type="region of interest" description="Disordered" evidence="5">
    <location>
        <begin position="176"/>
        <end position="293"/>
    </location>
</feature>
<accession>A0A7I4D7G1</accession>
<dbReference type="Pfam" id="PF01412">
    <property type="entry name" value="ArfGap"/>
    <property type="match status" value="1"/>
</dbReference>
<dbReference type="PANTHER" id="PTHR46085">
    <property type="entry name" value="ARFGAP/RECO-RELATED"/>
    <property type="match status" value="1"/>
</dbReference>
<keyword evidence="1" id="KW-0479">Metal-binding</keyword>
<gene>
    <name evidence="7" type="primary">LOC112278730</name>
</gene>
<dbReference type="SMART" id="SM00105">
    <property type="entry name" value="ArfGap"/>
    <property type="match status" value="1"/>
</dbReference>
<keyword evidence="2 4" id="KW-0863">Zinc-finger</keyword>
<feature type="domain" description="Arf-GAP" evidence="6">
    <location>
        <begin position="65"/>
        <end position="188"/>
    </location>
</feature>
<evidence type="ECO:0000256" key="4">
    <source>
        <dbReference type="PROSITE-ProRule" id="PRU00288"/>
    </source>
</evidence>
<dbReference type="InterPro" id="IPR037278">
    <property type="entry name" value="ARFGAP/RecO"/>
</dbReference>
<evidence type="ECO:0000313" key="7">
    <source>
        <dbReference type="EnsemblPlants" id="Pp3c2_28440V3.2"/>
    </source>
</evidence>
<sequence>MAPSQPPSGLCPSHCTLQPRFSRISFVSIQMLPDPLTLTPVLLRVVFSQHLGKMNSRVREDEKHEMIIRKLLKNTENKRCINCNSLGPQYVCTNFSIFVCTYCSGAHREFSHRIKSISMAKFTPAEVANLQSGGNGRAREIYFKELDLVRNPLPDSSDPIKLRNFINHVYVERRFTGERPTPTKNQEGGRDDFESRRPDVRKPGFQSPSRVDQSHDRRNSDRARKSDVGGYLNEKRSPNRFEPDRPPRKSYDDREGRRDEKVISEASRERAKPPVRPFTFRNSEDDGPPIRSVKEILGDDVPSLRVDVNGRSLPGTIPPPVGLANHARSQSLNHLANGESAASAPVVKRTSSESMISLIDFGADPEPVTTSAPVTDPFAPAPVSAKIPVSDPFAPAPVSANTPVVDLFGSDPFAVATAAKPVADPFAPAAVLKQSPDPFGFGSQGAGAESATSSWATFGSTGNPAPPEGYPGGFLANASTNNPTTQFSGGNLWDSSTTLGGSGWSAFDLHTGSVPALVQTTAPAPSSVPSSQQLNIFSTVGGLTTVNQTGMQMSYPQQPSLVDKLESKSSPSGRIRRELPQDFFAQPNVFIDARQDVAFSMGVGHVGAPQFPQRGQQAVAQPSRTRNPFDDDDIPPAPFNMGSMQAALPQIGDSLSGAASQWGQSIPQFQPISTPGGAFGYGMQSTSNMHQQIGQPSGFVQNQGFNQGAMYGGSSYHTQTAGSNPFG</sequence>
<dbReference type="EnsemblPlants" id="Pp3c2_28440V3.2">
    <property type="protein sequence ID" value="Pp3c2_28440V3.2"/>
    <property type="gene ID" value="Pp3c2_28440"/>
</dbReference>
<dbReference type="Gramene" id="Pp3c2_28440V3.2">
    <property type="protein sequence ID" value="Pp3c2_28440V3.2"/>
    <property type="gene ID" value="Pp3c2_28440"/>
</dbReference>
<evidence type="ECO:0000256" key="1">
    <source>
        <dbReference type="ARBA" id="ARBA00022723"/>
    </source>
</evidence>
<feature type="region of interest" description="Disordered" evidence="5">
    <location>
        <begin position="452"/>
        <end position="473"/>
    </location>
</feature>
<evidence type="ECO:0000256" key="2">
    <source>
        <dbReference type="ARBA" id="ARBA00022771"/>
    </source>
</evidence>
<dbReference type="GO" id="GO:0008270">
    <property type="term" value="F:zinc ion binding"/>
    <property type="evidence" value="ECO:0007669"/>
    <property type="project" value="UniProtKB-KW"/>
</dbReference>
<dbReference type="SUPFAM" id="SSF57863">
    <property type="entry name" value="ArfGap/RecO-like zinc finger"/>
    <property type="match status" value="1"/>
</dbReference>
<reference evidence="7 8" key="1">
    <citation type="journal article" date="2008" name="Science">
        <title>The Physcomitrella genome reveals evolutionary insights into the conquest of land by plants.</title>
        <authorList>
            <person name="Rensing S."/>
            <person name="Lang D."/>
            <person name="Zimmer A."/>
            <person name="Terry A."/>
            <person name="Salamov A."/>
            <person name="Shapiro H."/>
            <person name="Nishiyama T."/>
            <person name="Perroud P.-F."/>
            <person name="Lindquist E."/>
            <person name="Kamisugi Y."/>
            <person name="Tanahashi T."/>
            <person name="Sakakibara K."/>
            <person name="Fujita T."/>
            <person name="Oishi K."/>
            <person name="Shin-I T."/>
            <person name="Kuroki Y."/>
            <person name="Toyoda A."/>
            <person name="Suzuki Y."/>
            <person name="Hashimoto A."/>
            <person name="Yamaguchi K."/>
            <person name="Sugano A."/>
            <person name="Kohara Y."/>
            <person name="Fujiyama A."/>
            <person name="Anterola A."/>
            <person name="Aoki S."/>
            <person name="Ashton N."/>
            <person name="Barbazuk W.B."/>
            <person name="Barker E."/>
            <person name="Bennetzen J."/>
            <person name="Bezanilla M."/>
            <person name="Blankenship R."/>
            <person name="Cho S.H."/>
            <person name="Dutcher S."/>
            <person name="Estelle M."/>
            <person name="Fawcett J.A."/>
            <person name="Gundlach H."/>
            <person name="Hanada K."/>
            <person name="Heyl A."/>
            <person name="Hicks K.A."/>
            <person name="Hugh J."/>
            <person name="Lohr M."/>
            <person name="Mayer K."/>
            <person name="Melkozernov A."/>
            <person name="Murata T."/>
            <person name="Nelson D."/>
            <person name="Pils B."/>
            <person name="Prigge M."/>
            <person name="Reiss B."/>
            <person name="Renner T."/>
            <person name="Rombauts S."/>
            <person name="Rushton P."/>
            <person name="Sanderfoot A."/>
            <person name="Schween G."/>
            <person name="Shiu S.-H."/>
            <person name="Stueber K."/>
            <person name="Theodoulou F.L."/>
            <person name="Tu H."/>
            <person name="Van de Peer Y."/>
            <person name="Verrier P.J."/>
            <person name="Waters E."/>
            <person name="Wood A."/>
            <person name="Yang L."/>
            <person name="Cove D."/>
            <person name="Cuming A."/>
            <person name="Hasebe M."/>
            <person name="Lucas S."/>
            <person name="Mishler D.B."/>
            <person name="Reski R."/>
            <person name="Grigoriev I."/>
            <person name="Quatrano R.S."/>
            <person name="Boore J.L."/>
        </authorList>
    </citation>
    <scope>NUCLEOTIDE SEQUENCE [LARGE SCALE GENOMIC DNA]</scope>
    <source>
        <strain evidence="7 8">cv. Gransden 2004</strain>
    </source>
</reference>
<reference evidence="7" key="3">
    <citation type="submission" date="2020-12" db="UniProtKB">
        <authorList>
            <consortium name="EnsemblPlants"/>
        </authorList>
    </citation>
    <scope>IDENTIFICATION</scope>
</reference>
<keyword evidence="3" id="KW-0862">Zinc</keyword>
<dbReference type="InterPro" id="IPR038508">
    <property type="entry name" value="ArfGAP_dom_sf"/>
</dbReference>
<dbReference type="PANTHER" id="PTHR46085:SF3">
    <property type="entry name" value="ARF GTPASE ACTIVATING PROTEIN"/>
    <property type="match status" value="1"/>
</dbReference>
<feature type="compositionally biased region" description="Basic and acidic residues" evidence="5">
    <location>
        <begin position="212"/>
        <end position="272"/>
    </location>
</feature>
<dbReference type="EMBL" id="ABEU02000002">
    <property type="status" value="NOT_ANNOTATED_CDS"/>
    <property type="molecule type" value="Genomic_DNA"/>
</dbReference>
<proteinExistence type="predicted"/>
<feature type="compositionally biased region" description="Basic and acidic residues" evidence="5">
    <location>
        <begin position="187"/>
        <end position="202"/>
    </location>
</feature>
<feature type="compositionally biased region" description="Polar residues" evidence="5">
    <location>
        <begin position="452"/>
        <end position="463"/>
    </location>
</feature>
<evidence type="ECO:0000256" key="5">
    <source>
        <dbReference type="SAM" id="MobiDB-lite"/>
    </source>
</evidence>
<dbReference type="PROSITE" id="PS50115">
    <property type="entry name" value="ARFGAP"/>
    <property type="match status" value="1"/>
</dbReference>
<dbReference type="InterPro" id="IPR001164">
    <property type="entry name" value="ArfGAP_dom"/>
</dbReference>
<keyword evidence="8" id="KW-1185">Reference proteome</keyword>
<name>A0A7I4D7G1_PHYPA</name>
<dbReference type="CDD" id="cd08838">
    <property type="entry name" value="ArfGap_AGFG"/>
    <property type="match status" value="1"/>
</dbReference>
<dbReference type="Proteomes" id="UP000006727">
    <property type="component" value="Chromosome 2"/>
</dbReference>
<dbReference type="FunFam" id="1.10.220.150:FF:000005">
    <property type="entry name" value="Arf-GAP domain and FG repeat-containing protein 1"/>
    <property type="match status" value="1"/>
</dbReference>
<evidence type="ECO:0000259" key="6">
    <source>
        <dbReference type="PROSITE" id="PS50115"/>
    </source>
</evidence>
<evidence type="ECO:0000313" key="8">
    <source>
        <dbReference type="Proteomes" id="UP000006727"/>
    </source>
</evidence>
<organism evidence="7 8">
    <name type="scientific">Physcomitrium patens</name>
    <name type="common">Spreading-leaved earth moss</name>
    <name type="synonym">Physcomitrella patens</name>
    <dbReference type="NCBI Taxonomy" id="3218"/>
    <lineage>
        <taxon>Eukaryota</taxon>
        <taxon>Viridiplantae</taxon>
        <taxon>Streptophyta</taxon>
        <taxon>Embryophyta</taxon>
        <taxon>Bryophyta</taxon>
        <taxon>Bryophytina</taxon>
        <taxon>Bryopsida</taxon>
        <taxon>Funariidae</taxon>
        <taxon>Funariales</taxon>
        <taxon>Funariaceae</taxon>
        <taxon>Physcomitrium</taxon>
    </lineage>
</organism>
<dbReference type="Gene3D" id="1.10.220.150">
    <property type="entry name" value="Arf GTPase activating protein"/>
    <property type="match status" value="1"/>
</dbReference>
<reference evidence="7 8" key="2">
    <citation type="journal article" date="2018" name="Plant J.">
        <title>The Physcomitrella patens chromosome-scale assembly reveals moss genome structure and evolution.</title>
        <authorList>
            <person name="Lang D."/>
            <person name="Ullrich K.K."/>
            <person name="Murat F."/>
            <person name="Fuchs J."/>
            <person name="Jenkins J."/>
            <person name="Haas F.B."/>
            <person name="Piednoel M."/>
            <person name="Gundlach H."/>
            <person name="Van Bel M."/>
            <person name="Meyberg R."/>
            <person name="Vives C."/>
            <person name="Morata J."/>
            <person name="Symeonidi A."/>
            <person name="Hiss M."/>
            <person name="Muchero W."/>
            <person name="Kamisugi Y."/>
            <person name="Saleh O."/>
            <person name="Blanc G."/>
            <person name="Decker E.L."/>
            <person name="van Gessel N."/>
            <person name="Grimwood J."/>
            <person name="Hayes R.D."/>
            <person name="Graham S.W."/>
            <person name="Gunter L.E."/>
            <person name="McDaniel S.F."/>
            <person name="Hoernstein S.N.W."/>
            <person name="Larsson A."/>
            <person name="Li F.W."/>
            <person name="Perroud P.F."/>
            <person name="Phillips J."/>
            <person name="Ranjan P."/>
            <person name="Rokshar D.S."/>
            <person name="Rothfels C.J."/>
            <person name="Schneider L."/>
            <person name="Shu S."/>
            <person name="Stevenson D.W."/>
            <person name="Thummler F."/>
            <person name="Tillich M."/>
            <person name="Villarreal Aguilar J.C."/>
            <person name="Widiez T."/>
            <person name="Wong G.K."/>
            <person name="Wymore A."/>
            <person name="Zhang Y."/>
            <person name="Zimmer A.D."/>
            <person name="Quatrano R.S."/>
            <person name="Mayer K.F.X."/>
            <person name="Goodstein D."/>
            <person name="Casacuberta J.M."/>
            <person name="Vandepoele K."/>
            <person name="Reski R."/>
            <person name="Cuming A.C."/>
            <person name="Tuskan G.A."/>
            <person name="Maumus F."/>
            <person name="Salse J."/>
            <person name="Schmutz J."/>
            <person name="Rensing S.A."/>
        </authorList>
    </citation>
    <scope>NUCLEOTIDE SEQUENCE [LARGE SCALE GENOMIC DNA]</scope>
    <source>
        <strain evidence="7 8">cv. Gransden 2004</strain>
    </source>
</reference>
<dbReference type="InParanoid" id="A0A7I4D7G1"/>
<dbReference type="InterPro" id="IPR044820">
    <property type="entry name" value="AGD14-like"/>
</dbReference>
<dbReference type="AlphaFoldDB" id="A0A7I4D7G1"/>
<evidence type="ECO:0000256" key="3">
    <source>
        <dbReference type="ARBA" id="ARBA00022833"/>
    </source>
</evidence>
<protein>
    <recommendedName>
        <fullName evidence="6">Arf-GAP domain-containing protein</fullName>
    </recommendedName>
</protein>